<dbReference type="SUPFAM" id="SSF53067">
    <property type="entry name" value="Actin-like ATPase domain"/>
    <property type="match status" value="2"/>
</dbReference>
<feature type="domain" description="Gcp-like" evidence="1">
    <location>
        <begin position="44"/>
        <end position="137"/>
    </location>
</feature>
<organism evidence="2 3">
    <name type="scientific">Posidoniimonas corsicana</name>
    <dbReference type="NCBI Taxonomy" id="1938618"/>
    <lineage>
        <taxon>Bacteria</taxon>
        <taxon>Pseudomonadati</taxon>
        <taxon>Planctomycetota</taxon>
        <taxon>Planctomycetia</taxon>
        <taxon>Pirellulales</taxon>
        <taxon>Lacipirellulaceae</taxon>
        <taxon>Posidoniimonas</taxon>
    </lineage>
</organism>
<sequence>MKLIAIETSERVGSLCALSIESGDGPGGEPVAIPASLPAGVRSAQSLAPCLKELIEKTSWPLAELDAVAVSSGPGSFTGLRIGVTAAKMLAYAAGCGVVEVNTLHAIAAQSGGAGGPGWVVMDAQRNELFAAPVDADGACGEVAVLPASKWLSELSPGVWVSGPVVRKLRSELPQGVSVAEESSWAPQAETIARLAAPRVAAGELAAATEVLPRYFRLSAAEEKRLGQGAP</sequence>
<comment type="caution">
    <text evidence="2">The sequence shown here is derived from an EMBL/GenBank/DDBJ whole genome shotgun (WGS) entry which is preliminary data.</text>
</comment>
<evidence type="ECO:0000259" key="1">
    <source>
        <dbReference type="Pfam" id="PF00814"/>
    </source>
</evidence>
<dbReference type="OrthoDB" id="9784166at2"/>
<reference evidence="2 3" key="1">
    <citation type="submission" date="2019-02" db="EMBL/GenBank/DDBJ databases">
        <title>Deep-cultivation of Planctomycetes and their phenomic and genomic characterization uncovers novel biology.</title>
        <authorList>
            <person name="Wiegand S."/>
            <person name="Jogler M."/>
            <person name="Boedeker C."/>
            <person name="Pinto D."/>
            <person name="Vollmers J."/>
            <person name="Rivas-Marin E."/>
            <person name="Kohn T."/>
            <person name="Peeters S.H."/>
            <person name="Heuer A."/>
            <person name="Rast P."/>
            <person name="Oberbeckmann S."/>
            <person name="Bunk B."/>
            <person name="Jeske O."/>
            <person name="Meyerdierks A."/>
            <person name="Storesund J.E."/>
            <person name="Kallscheuer N."/>
            <person name="Luecker S."/>
            <person name="Lage O.M."/>
            <person name="Pohl T."/>
            <person name="Merkel B.J."/>
            <person name="Hornburger P."/>
            <person name="Mueller R.-W."/>
            <person name="Bruemmer F."/>
            <person name="Labrenz M."/>
            <person name="Spormann A.M."/>
            <person name="Op Den Camp H."/>
            <person name="Overmann J."/>
            <person name="Amann R."/>
            <person name="Jetten M.S.M."/>
            <person name="Mascher T."/>
            <person name="Medema M.H."/>
            <person name="Devos D.P."/>
            <person name="Kaster A.-K."/>
            <person name="Ovreas L."/>
            <person name="Rohde M."/>
            <person name="Galperin M.Y."/>
            <person name="Jogler C."/>
        </authorList>
    </citation>
    <scope>NUCLEOTIDE SEQUENCE [LARGE SCALE GENOMIC DNA]</scope>
    <source>
        <strain evidence="2 3">KOR34</strain>
    </source>
</reference>
<evidence type="ECO:0000313" key="3">
    <source>
        <dbReference type="Proteomes" id="UP000316714"/>
    </source>
</evidence>
<dbReference type="InterPro" id="IPR043129">
    <property type="entry name" value="ATPase_NBD"/>
</dbReference>
<accession>A0A5C5VHY9</accession>
<gene>
    <name evidence="2" type="primary">tsaB</name>
    <name evidence="2" type="ORF">KOR34_26940</name>
</gene>
<keyword evidence="3" id="KW-1185">Reference proteome</keyword>
<dbReference type="Gene3D" id="3.30.420.40">
    <property type="match status" value="2"/>
</dbReference>
<dbReference type="EMBL" id="SIHJ01000001">
    <property type="protein sequence ID" value="TWT37731.1"/>
    <property type="molecule type" value="Genomic_DNA"/>
</dbReference>
<dbReference type="Proteomes" id="UP000316714">
    <property type="component" value="Unassembled WGS sequence"/>
</dbReference>
<dbReference type="InterPro" id="IPR000905">
    <property type="entry name" value="Gcp-like_dom"/>
</dbReference>
<dbReference type="NCBIfam" id="TIGR03725">
    <property type="entry name" value="T6A_YeaZ"/>
    <property type="match status" value="1"/>
</dbReference>
<name>A0A5C5VHY9_9BACT</name>
<evidence type="ECO:0000313" key="2">
    <source>
        <dbReference type="EMBL" id="TWT37731.1"/>
    </source>
</evidence>
<dbReference type="InterPro" id="IPR022496">
    <property type="entry name" value="T6A_TsaB"/>
</dbReference>
<protein>
    <submittedName>
        <fullName evidence="2">tRNA threonylcarbamoyladenosine biosynthesis protein TsaB</fullName>
    </submittedName>
</protein>
<dbReference type="GO" id="GO:0002949">
    <property type="term" value="P:tRNA threonylcarbamoyladenosine modification"/>
    <property type="evidence" value="ECO:0007669"/>
    <property type="project" value="InterPro"/>
</dbReference>
<dbReference type="RefSeq" id="WP_146565044.1">
    <property type="nucleotide sequence ID" value="NZ_SIHJ01000001.1"/>
</dbReference>
<proteinExistence type="predicted"/>
<dbReference type="AlphaFoldDB" id="A0A5C5VHY9"/>
<dbReference type="Pfam" id="PF00814">
    <property type="entry name" value="TsaD"/>
    <property type="match status" value="1"/>
</dbReference>